<organism evidence="2 3">
    <name type="scientific">Symbiodinium necroappetens</name>
    <dbReference type="NCBI Taxonomy" id="1628268"/>
    <lineage>
        <taxon>Eukaryota</taxon>
        <taxon>Sar</taxon>
        <taxon>Alveolata</taxon>
        <taxon>Dinophyceae</taxon>
        <taxon>Suessiales</taxon>
        <taxon>Symbiodiniaceae</taxon>
        <taxon>Symbiodinium</taxon>
    </lineage>
</organism>
<evidence type="ECO:0000313" key="3">
    <source>
        <dbReference type="Proteomes" id="UP000601435"/>
    </source>
</evidence>
<dbReference type="EMBL" id="CAJNJA010005675">
    <property type="protein sequence ID" value="CAE7195842.1"/>
    <property type="molecule type" value="Genomic_DNA"/>
</dbReference>
<protein>
    <submittedName>
        <fullName evidence="2">Osm1 protein</fullName>
    </submittedName>
</protein>
<gene>
    <name evidence="2" type="primary">osm1</name>
    <name evidence="2" type="ORF">SNEC2469_LOCUS1331</name>
</gene>
<dbReference type="Proteomes" id="UP000601435">
    <property type="component" value="Unassembled WGS sequence"/>
</dbReference>
<name>A0A812J2V1_9DINO</name>
<evidence type="ECO:0000313" key="2">
    <source>
        <dbReference type="EMBL" id="CAE7195842.1"/>
    </source>
</evidence>
<reference evidence="2" key="1">
    <citation type="submission" date="2021-02" db="EMBL/GenBank/DDBJ databases">
        <authorList>
            <person name="Dougan E. K."/>
            <person name="Rhodes N."/>
            <person name="Thang M."/>
            <person name="Chan C."/>
        </authorList>
    </citation>
    <scope>NUCLEOTIDE SEQUENCE</scope>
</reference>
<keyword evidence="3" id="KW-1185">Reference proteome</keyword>
<comment type="caution">
    <text evidence="2">The sequence shown here is derived from an EMBL/GenBank/DDBJ whole genome shotgun (WGS) entry which is preliminary data.</text>
</comment>
<sequence length="58" mass="6576">MVTYDTWKETRRWIGLDPPDEIPSEEDEEEKASFAETATGSIPSQLSLDRPDSSSWTS</sequence>
<proteinExistence type="predicted"/>
<feature type="compositionally biased region" description="Polar residues" evidence="1">
    <location>
        <begin position="36"/>
        <end position="58"/>
    </location>
</feature>
<evidence type="ECO:0000256" key="1">
    <source>
        <dbReference type="SAM" id="MobiDB-lite"/>
    </source>
</evidence>
<feature type="region of interest" description="Disordered" evidence="1">
    <location>
        <begin position="14"/>
        <end position="58"/>
    </location>
</feature>
<dbReference type="AlphaFoldDB" id="A0A812J2V1"/>
<feature type="compositionally biased region" description="Acidic residues" evidence="1">
    <location>
        <begin position="18"/>
        <end position="30"/>
    </location>
</feature>
<accession>A0A812J2V1</accession>